<comment type="caution">
    <text evidence="3">The sequence shown here is derived from an EMBL/GenBank/DDBJ whole genome shotgun (WGS) entry which is preliminary data.</text>
</comment>
<feature type="domain" description="Activator of Hsp90 ATPase homologue 1/2-like C-terminal" evidence="2">
    <location>
        <begin position="12"/>
        <end position="139"/>
    </location>
</feature>
<dbReference type="RefSeq" id="WP_065398385.1">
    <property type="nucleotide sequence ID" value="NZ_MAYG01000001.1"/>
</dbReference>
<name>A0A1B8ZS24_9FLAO</name>
<dbReference type="SUPFAM" id="SSF55961">
    <property type="entry name" value="Bet v1-like"/>
    <property type="match status" value="1"/>
</dbReference>
<reference evidence="4" key="1">
    <citation type="submission" date="2016-07" db="EMBL/GenBank/DDBJ databases">
        <authorList>
            <person name="Florea S."/>
            <person name="Webb J.S."/>
            <person name="Jaromczyk J."/>
            <person name="Schardl C.L."/>
        </authorList>
    </citation>
    <scope>NUCLEOTIDE SEQUENCE [LARGE SCALE GENOMIC DNA]</scope>
    <source>
        <strain evidence="4">CC-VM-7</strain>
    </source>
</reference>
<evidence type="ECO:0000256" key="1">
    <source>
        <dbReference type="ARBA" id="ARBA00006817"/>
    </source>
</evidence>
<accession>A0A1B8ZS24</accession>
<comment type="similarity">
    <text evidence="1">Belongs to the AHA1 family.</text>
</comment>
<evidence type="ECO:0000259" key="2">
    <source>
        <dbReference type="Pfam" id="PF08327"/>
    </source>
</evidence>
<dbReference type="CDD" id="cd07814">
    <property type="entry name" value="SRPBCC_CalC_Aha1-like"/>
    <property type="match status" value="1"/>
</dbReference>
<dbReference type="Proteomes" id="UP000093432">
    <property type="component" value="Unassembled WGS sequence"/>
</dbReference>
<evidence type="ECO:0000313" key="4">
    <source>
        <dbReference type="Proteomes" id="UP000093432"/>
    </source>
</evidence>
<proteinExistence type="inferred from homology"/>
<dbReference type="InterPro" id="IPR023393">
    <property type="entry name" value="START-like_dom_sf"/>
</dbReference>
<dbReference type="Gene3D" id="3.30.530.20">
    <property type="match status" value="1"/>
</dbReference>
<dbReference type="AlphaFoldDB" id="A0A1B8ZS24"/>
<organism evidence="3 4">
    <name type="scientific">Chryseobacterium arthrosphaerae</name>
    <dbReference type="NCBI Taxonomy" id="651561"/>
    <lineage>
        <taxon>Bacteria</taxon>
        <taxon>Pseudomonadati</taxon>
        <taxon>Bacteroidota</taxon>
        <taxon>Flavobacteriia</taxon>
        <taxon>Flavobacteriales</taxon>
        <taxon>Weeksellaceae</taxon>
        <taxon>Chryseobacterium group</taxon>
        <taxon>Chryseobacterium</taxon>
    </lineage>
</organism>
<dbReference type="OrthoDB" id="2355173at2"/>
<dbReference type="InterPro" id="IPR013538">
    <property type="entry name" value="ASHA1/2-like_C"/>
</dbReference>
<gene>
    <name evidence="3" type="ORF">BBI00_08655</name>
</gene>
<dbReference type="EMBL" id="MAYG01000001">
    <property type="protein sequence ID" value="OCA74396.1"/>
    <property type="molecule type" value="Genomic_DNA"/>
</dbReference>
<protein>
    <submittedName>
        <fullName evidence="3">ATPase</fullName>
    </submittedName>
</protein>
<dbReference type="Pfam" id="PF08327">
    <property type="entry name" value="AHSA1"/>
    <property type="match status" value="1"/>
</dbReference>
<sequence>MNTPITVQYKINAPVEKIWKALTDKTEMKLWYFDIPDFEPEVGKQFNFYEPGGENKFHHQCVIIEIVPLQKLKHTWSYPDFSDQKTMVTWELLPQDDATVVKFTHEGIENFSGLGDSFSRESFTGGWNAIIGQSLKEYSEKNSL</sequence>
<dbReference type="STRING" id="651561.BBI00_08655"/>
<evidence type="ECO:0000313" key="3">
    <source>
        <dbReference type="EMBL" id="OCA74396.1"/>
    </source>
</evidence>